<accession>A0ABV4S137</accession>
<evidence type="ECO:0000256" key="1">
    <source>
        <dbReference type="ARBA" id="ARBA00006710"/>
    </source>
</evidence>
<dbReference type="EMBL" id="JBFDTY010000015">
    <property type="protein sequence ID" value="MFA2795073.1"/>
    <property type="molecule type" value="Genomic_DNA"/>
</dbReference>
<comment type="caution">
    <text evidence="6">The sequence shown here is derived from an EMBL/GenBank/DDBJ whole genome shotgun (WGS) entry which is preliminary data.</text>
</comment>
<dbReference type="InterPro" id="IPR006341">
    <property type="entry name" value="Spore_gamma"/>
</dbReference>
<reference evidence="6 7" key="1">
    <citation type="submission" date="2024-06" db="EMBL/GenBank/DDBJ databases">
        <title>Genetic profile and toxigenic potential of Bacillus cereus isolates from a Norwegian ice cream production plant,.</title>
        <authorList>
            <person name="Lindback T."/>
            <person name="Llarena A.-K."/>
            <person name="O'Sullivan K."/>
            <person name="Monshaugen M."/>
            <person name="Holmemo C.W."/>
            <person name="Aspholm M."/>
        </authorList>
    </citation>
    <scope>NUCLEOTIDE SEQUENCE [LARGE SCALE GENOMIC DNA]</scope>
    <source>
        <strain evidence="6 7">NVH-YM330</strain>
    </source>
</reference>
<dbReference type="NCBIfam" id="TIGR01442">
    <property type="entry name" value="SASP_gamma"/>
    <property type="match status" value="1"/>
</dbReference>
<evidence type="ECO:0000256" key="3">
    <source>
        <dbReference type="ARBA" id="ARBA00022737"/>
    </source>
</evidence>
<proteinExistence type="inferred from homology"/>
<organism evidence="6 7">
    <name type="scientific">Bacillus mobilis</name>
    <dbReference type="NCBI Taxonomy" id="2026190"/>
    <lineage>
        <taxon>Bacteria</taxon>
        <taxon>Bacillati</taxon>
        <taxon>Bacillota</taxon>
        <taxon>Bacilli</taxon>
        <taxon>Bacillales</taxon>
        <taxon>Bacillaceae</taxon>
        <taxon>Bacillus</taxon>
        <taxon>Bacillus cereus group</taxon>
    </lineage>
</organism>
<feature type="region of interest" description="Disordered" evidence="5">
    <location>
        <begin position="1"/>
        <end position="33"/>
    </location>
</feature>
<protein>
    <recommendedName>
        <fullName evidence="2">Small, acid-soluble spore protein gamma-type</fullName>
    </recommendedName>
</protein>
<evidence type="ECO:0000313" key="6">
    <source>
        <dbReference type="EMBL" id="MFA2795073.1"/>
    </source>
</evidence>
<gene>
    <name evidence="6" type="ORF">AB1I70_27750</name>
</gene>
<evidence type="ECO:0000313" key="7">
    <source>
        <dbReference type="Proteomes" id="UP001571110"/>
    </source>
</evidence>
<name>A0ABV4S137_9BACI</name>
<dbReference type="RefSeq" id="WP_210737662.1">
    <property type="nucleotide sequence ID" value="NZ_FMBJ01000016.1"/>
</dbReference>
<evidence type="ECO:0000256" key="2">
    <source>
        <dbReference type="ARBA" id="ARBA00014721"/>
    </source>
</evidence>
<comment type="similarity">
    <text evidence="1">Belongs to the gamma-type SASP family.</text>
</comment>
<sequence>MGTEFASETDVNAVKKANAQSTAHKLNRSNNQH</sequence>
<keyword evidence="3" id="KW-0677">Repeat</keyword>
<dbReference type="Pfam" id="PF04259">
    <property type="entry name" value="SASP_gamma"/>
    <property type="match status" value="1"/>
</dbReference>
<feature type="compositionally biased region" description="Polar residues" evidence="5">
    <location>
        <begin position="18"/>
        <end position="33"/>
    </location>
</feature>
<dbReference type="Proteomes" id="UP001571110">
    <property type="component" value="Unassembled WGS sequence"/>
</dbReference>
<keyword evidence="4" id="KW-0749">Sporulation</keyword>
<keyword evidence="7" id="KW-1185">Reference proteome</keyword>
<evidence type="ECO:0000256" key="4">
    <source>
        <dbReference type="ARBA" id="ARBA00022969"/>
    </source>
</evidence>
<evidence type="ECO:0000256" key="5">
    <source>
        <dbReference type="SAM" id="MobiDB-lite"/>
    </source>
</evidence>